<dbReference type="EMBL" id="NEDP02076687">
    <property type="protein sequence ID" value="OWF36000.1"/>
    <property type="molecule type" value="Genomic_DNA"/>
</dbReference>
<dbReference type="SMART" id="SM00256">
    <property type="entry name" value="FBOX"/>
    <property type="match status" value="1"/>
</dbReference>
<proteinExistence type="predicted"/>
<feature type="domain" description="F-box" evidence="1">
    <location>
        <begin position="2"/>
        <end position="48"/>
    </location>
</feature>
<evidence type="ECO:0000313" key="2">
    <source>
        <dbReference type="EMBL" id="OWF36000.1"/>
    </source>
</evidence>
<protein>
    <recommendedName>
        <fullName evidence="1">F-box domain-containing protein</fullName>
    </recommendedName>
</protein>
<name>A0A210PHP0_MIZYE</name>
<dbReference type="PANTHER" id="PTHR20872">
    <property type="match status" value="1"/>
</dbReference>
<reference evidence="2 3" key="1">
    <citation type="journal article" date="2017" name="Nat. Ecol. Evol.">
        <title>Scallop genome provides insights into evolution of bilaterian karyotype and development.</title>
        <authorList>
            <person name="Wang S."/>
            <person name="Zhang J."/>
            <person name="Jiao W."/>
            <person name="Li J."/>
            <person name="Xun X."/>
            <person name="Sun Y."/>
            <person name="Guo X."/>
            <person name="Huan P."/>
            <person name="Dong B."/>
            <person name="Zhang L."/>
            <person name="Hu X."/>
            <person name="Sun X."/>
            <person name="Wang J."/>
            <person name="Zhao C."/>
            <person name="Wang Y."/>
            <person name="Wang D."/>
            <person name="Huang X."/>
            <person name="Wang R."/>
            <person name="Lv J."/>
            <person name="Li Y."/>
            <person name="Zhang Z."/>
            <person name="Liu B."/>
            <person name="Lu W."/>
            <person name="Hui Y."/>
            <person name="Liang J."/>
            <person name="Zhou Z."/>
            <person name="Hou R."/>
            <person name="Li X."/>
            <person name="Liu Y."/>
            <person name="Li H."/>
            <person name="Ning X."/>
            <person name="Lin Y."/>
            <person name="Zhao L."/>
            <person name="Xing Q."/>
            <person name="Dou J."/>
            <person name="Li Y."/>
            <person name="Mao J."/>
            <person name="Guo H."/>
            <person name="Dou H."/>
            <person name="Li T."/>
            <person name="Mu C."/>
            <person name="Jiang W."/>
            <person name="Fu Q."/>
            <person name="Fu X."/>
            <person name="Miao Y."/>
            <person name="Liu J."/>
            <person name="Yu Q."/>
            <person name="Li R."/>
            <person name="Liao H."/>
            <person name="Li X."/>
            <person name="Kong Y."/>
            <person name="Jiang Z."/>
            <person name="Chourrout D."/>
            <person name="Li R."/>
            <person name="Bao Z."/>
        </authorList>
    </citation>
    <scope>NUCLEOTIDE SEQUENCE [LARGE SCALE GENOMIC DNA]</scope>
    <source>
        <strain evidence="2 3">PY_sf001</strain>
    </source>
</reference>
<dbReference type="InterPro" id="IPR001810">
    <property type="entry name" value="F-box_dom"/>
</dbReference>
<keyword evidence="3" id="KW-1185">Reference proteome</keyword>
<evidence type="ECO:0000313" key="3">
    <source>
        <dbReference type="Proteomes" id="UP000242188"/>
    </source>
</evidence>
<sequence length="445" mass="52017">MSACWEALPEVVLGNVFSNLDIASKIAIRSTCLHWRRASSRPEVWKSFSYSERMIWESMFPLTMPASMEDFERYRKFHEELLFCVKMYGAFFTDVELEVKGTQSSEVFDRLSKVSHKVNSLTLLKRIEGETFSGRLKTAIFQFCKRNVRMTNVRIDDLNFQGQKNETLPLGLGHSSCLQKLRIVNSFKDCSLSNLMYLVNLKELTINPNQMNFSLLKHLAGCSLRQLNIMANYKTKDFYNEALSNFHWKEIRKCGPKLRVHCQLAVLHEWTEKEILLKASMPLSSLVYRKNRWVKCWPELGRILSNYGDTLDELVDFSLSERVYNHSDDMEFSDRIDEHILDIIKCCPKLLTFTVKETLSSATILLIAFQKRNFPNLLIREDMIIYLNDLPDDITADVAARNFVDNNWEKGMFCRAMSFLLGREWHPLNKAEYYQLVQAKYSELF</sequence>
<accession>A0A210PHP0</accession>
<dbReference type="PROSITE" id="PS50181">
    <property type="entry name" value="FBOX"/>
    <property type="match status" value="1"/>
</dbReference>
<dbReference type="Pfam" id="PF12937">
    <property type="entry name" value="F-box-like"/>
    <property type="match status" value="1"/>
</dbReference>
<dbReference type="PANTHER" id="PTHR20872:SF1">
    <property type="entry name" value="F-BOX DOMAIN-CONTAINING PROTEIN"/>
    <property type="match status" value="1"/>
</dbReference>
<dbReference type="OrthoDB" id="9974792at2759"/>
<dbReference type="Gene3D" id="1.20.1280.50">
    <property type="match status" value="1"/>
</dbReference>
<gene>
    <name evidence="2" type="ORF">KP79_PYT07657</name>
</gene>
<dbReference type="SUPFAM" id="SSF81383">
    <property type="entry name" value="F-box domain"/>
    <property type="match status" value="1"/>
</dbReference>
<dbReference type="InterPro" id="IPR036047">
    <property type="entry name" value="F-box-like_dom_sf"/>
</dbReference>
<comment type="caution">
    <text evidence="2">The sequence shown here is derived from an EMBL/GenBank/DDBJ whole genome shotgun (WGS) entry which is preliminary data.</text>
</comment>
<dbReference type="Proteomes" id="UP000242188">
    <property type="component" value="Unassembled WGS sequence"/>
</dbReference>
<evidence type="ECO:0000259" key="1">
    <source>
        <dbReference type="PROSITE" id="PS50181"/>
    </source>
</evidence>
<dbReference type="STRING" id="6573.A0A210PHP0"/>
<dbReference type="AlphaFoldDB" id="A0A210PHP0"/>
<organism evidence="2 3">
    <name type="scientific">Mizuhopecten yessoensis</name>
    <name type="common">Japanese scallop</name>
    <name type="synonym">Patinopecten yessoensis</name>
    <dbReference type="NCBI Taxonomy" id="6573"/>
    <lineage>
        <taxon>Eukaryota</taxon>
        <taxon>Metazoa</taxon>
        <taxon>Spiralia</taxon>
        <taxon>Lophotrochozoa</taxon>
        <taxon>Mollusca</taxon>
        <taxon>Bivalvia</taxon>
        <taxon>Autobranchia</taxon>
        <taxon>Pteriomorphia</taxon>
        <taxon>Pectinida</taxon>
        <taxon>Pectinoidea</taxon>
        <taxon>Pectinidae</taxon>
        <taxon>Mizuhopecten</taxon>
    </lineage>
</organism>